<dbReference type="AlphaFoldDB" id="A0A8H9KRP4"/>
<evidence type="ECO:0008006" key="3">
    <source>
        <dbReference type="Google" id="ProtNLM"/>
    </source>
</evidence>
<name>A0A8H9KRP4_9MICO</name>
<comment type="caution">
    <text evidence="1">The sequence shown here is derived from an EMBL/GenBank/DDBJ whole genome shotgun (WGS) entry which is preliminary data.</text>
</comment>
<dbReference type="Proteomes" id="UP000628079">
    <property type="component" value="Unassembled WGS sequence"/>
</dbReference>
<accession>A0A8H9KRP4</accession>
<organism evidence="1 2">
    <name type="scientific">Knoellia flava</name>
    <dbReference type="NCBI Taxonomy" id="913969"/>
    <lineage>
        <taxon>Bacteria</taxon>
        <taxon>Bacillati</taxon>
        <taxon>Actinomycetota</taxon>
        <taxon>Actinomycetes</taxon>
        <taxon>Micrococcales</taxon>
        <taxon>Intrasporangiaceae</taxon>
        <taxon>Knoellia</taxon>
    </lineage>
</organism>
<reference evidence="1" key="2">
    <citation type="submission" date="2020-09" db="EMBL/GenBank/DDBJ databases">
        <authorList>
            <person name="Sun Q."/>
            <person name="Zhou Y."/>
        </authorList>
    </citation>
    <scope>NUCLEOTIDE SEQUENCE</scope>
    <source>
        <strain evidence="1">CGMCC 1.10749</strain>
    </source>
</reference>
<evidence type="ECO:0000313" key="1">
    <source>
        <dbReference type="EMBL" id="GGB88463.1"/>
    </source>
</evidence>
<proteinExistence type="predicted"/>
<reference evidence="1" key="1">
    <citation type="journal article" date="2014" name="Int. J. Syst. Evol. Microbiol.">
        <title>Complete genome sequence of Corynebacterium casei LMG S-19264T (=DSM 44701T), isolated from a smear-ripened cheese.</title>
        <authorList>
            <consortium name="US DOE Joint Genome Institute (JGI-PGF)"/>
            <person name="Walter F."/>
            <person name="Albersmeier A."/>
            <person name="Kalinowski J."/>
            <person name="Ruckert C."/>
        </authorList>
    </citation>
    <scope>NUCLEOTIDE SEQUENCE</scope>
    <source>
        <strain evidence="1">CGMCC 1.10749</strain>
    </source>
</reference>
<protein>
    <recommendedName>
        <fullName evidence="3">Restriction endonuclease type II NotI domain-containing protein</fullName>
    </recommendedName>
</protein>
<evidence type="ECO:0000313" key="2">
    <source>
        <dbReference type="Proteomes" id="UP000628079"/>
    </source>
</evidence>
<sequence>MGSTIYEWFGYAATDASPEAALAAEDKLCPHIKGMCVKRSSGGVCSIVPTGSPTPVIICPQRMYTDSHRFLKEIALEAFSDADLESGPDGLPLLTPFAQVRERALMSGRAQVGVFGQGFGGELRLPPAGNGLGRYSIDFVLTHVQSDGELATFVPVEVQSIDISNSNTRGVTALQRDRTIAPTKAGLNYENVNKRILPQLIVKGLMLQAEELCRQGIYFVSPVPVYERVLMRLGGSERLRRIPRQPGSITFWPIDYGAAIVPGQTIPIRRTVGRTISTSDMSIAFITPENLPPAGAYEDRIRHHL</sequence>
<dbReference type="EMBL" id="BMEA01000004">
    <property type="protein sequence ID" value="GGB88463.1"/>
    <property type="molecule type" value="Genomic_DNA"/>
</dbReference>
<dbReference type="RefSeq" id="WP_084100393.1">
    <property type="nucleotide sequence ID" value="NZ_BMEA01000004.1"/>
</dbReference>
<gene>
    <name evidence="1" type="ORF">GCM10011314_30340</name>
</gene>